<evidence type="ECO:0000259" key="8">
    <source>
        <dbReference type="Pfam" id="PF02687"/>
    </source>
</evidence>
<dbReference type="PANTHER" id="PTHR30572">
    <property type="entry name" value="MEMBRANE COMPONENT OF TRANSPORTER-RELATED"/>
    <property type="match status" value="1"/>
</dbReference>
<protein>
    <submittedName>
        <fullName evidence="10">Uncharacterized protein</fullName>
    </submittedName>
</protein>
<feature type="transmembrane region" description="Helical" evidence="7">
    <location>
        <begin position="271"/>
        <end position="295"/>
    </location>
</feature>
<feature type="domain" description="MacB-like periplasmic core" evidence="9">
    <location>
        <begin position="18"/>
        <end position="225"/>
    </location>
</feature>
<evidence type="ECO:0000256" key="3">
    <source>
        <dbReference type="ARBA" id="ARBA00022692"/>
    </source>
</evidence>
<dbReference type="GO" id="GO:0005886">
    <property type="term" value="C:plasma membrane"/>
    <property type="evidence" value="ECO:0007669"/>
    <property type="project" value="UniProtKB-SubCell"/>
</dbReference>
<dbReference type="EMBL" id="AMFJ01000824">
    <property type="protein sequence ID" value="EKE26374.1"/>
    <property type="molecule type" value="Genomic_DNA"/>
</dbReference>
<gene>
    <name evidence="10" type="ORF">ACD_4C00308G0002</name>
</gene>
<evidence type="ECO:0000256" key="4">
    <source>
        <dbReference type="ARBA" id="ARBA00022989"/>
    </source>
</evidence>
<comment type="subcellular location">
    <subcellularLocation>
        <location evidence="1">Cell membrane</location>
        <topology evidence="1">Multi-pass membrane protein</topology>
    </subcellularLocation>
</comment>
<evidence type="ECO:0000256" key="1">
    <source>
        <dbReference type="ARBA" id="ARBA00004651"/>
    </source>
</evidence>
<feature type="transmembrane region" description="Helical" evidence="7">
    <location>
        <begin position="315"/>
        <end position="337"/>
    </location>
</feature>
<dbReference type="GO" id="GO:0022857">
    <property type="term" value="F:transmembrane transporter activity"/>
    <property type="evidence" value="ECO:0007669"/>
    <property type="project" value="TreeGrafter"/>
</dbReference>
<keyword evidence="5 7" id="KW-0472">Membrane</keyword>
<comment type="similarity">
    <text evidence="6">Belongs to the ABC-4 integral membrane protein family.</text>
</comment>
<dbReference type="Pfam" id="PF12704">
    <property type="entry name" value="MacB_PCD"/>
    <property type="match status" value="1"/>
</dbReference>
<keyword evidence="3 7" id="KW-0812">Transmembrane</keyword>
<evidence type="ECO:0000256" key="7">
    <source>
        <dbReference type="SAM" id="Phobius"/>
    </source>
</evidence>
<feature type="domain" description="ABC3 transporter permease C-terminal" evidence="8">
    <location>
        <begin position="275"/>
        <end position="387"/>
    </location>
</feature>
<dbReference type="AlphaFoldDB" id="K2G8C1"/>
<dbReference type="InterPro" id="IPR050250">
    <property type="entry name" value="Macrolide_Exporter_MacB"/>
</dbReference>
<accession>K2G8C1</accession>
<reference evidence="10" key="1">
    <citation type="journal article" date="2012" name="Science">
        <title>Fermentation, hydrogen, and sulfur metabolism in multiple uncultivated bacterial phyla.</title>
        <authorList>
            <person name="Wrighton K.C."/>
            <person name="Thomas B.C."/>
            <person name="Sharon I."/>
            <person name="Miller C.S."/>
            <person name="Castelle C.J."/>
            <person name="VerBerkmoes N.C."/>
            <person name="Wilkins M.J."/>
            <person name="Hettich R.L."/>
            <person name="Lipton M.S."/>
            <person name="Williams K.H."/>
            <person name="Long P.E."/>
            <person name="Banfield J.F."/>
        </authorList>
    </citation>
    <scope>NUCLEOTIDE SEQUENCE [LARGE SCALE GENOMIC DNA]</scope>
</reference>
<dbReference type="InterPro" id="IPR003838">
    <property type="entry name" value="ABC3_permease_C"/>
</dbReference>
<proteinExistence type="inferred from homology"/>
<feature type="transmembrane region" description="Helical" evidence="7">
    <location>
        <begin position="21"/>
        <end position="42"/>
    </location>
</feature>
<keyword evidence="4 7" id="KW-1133">Transmembrane helix</keyword>
<name>K2G8C1_9BACT</name>
<evidence type="ECO:0000256" key="2">
    <source>
        <dbReference type="ARBA" id="ARBA00022475"/>
    </source>
</evidence>
<evidence type="ECO:0000256" key="6">
    <source>
        <dbReference type="ARBA" id="ARBA00038076"/>
    </source>
</evidence>
<sequence length="393" mass="45323">MQILKMAIKSLYNNKLRTFLSSLWVIIWVATIVLVIAIWLGAQKKIEDQYANLAVTSILINPMTSPTQKTKLNEEDVLILKNEATNLESVTAILQGKMLSTSDLTTASTTILWVWGEFLDISKLALEKWNYFTQEDVSWKPKLAILGNWAALDFFGSPESAIWQTINVWKKKLEIIWVFKKSWSSIWPITYDDSIYIPYFTAESIIGDSGSPRLIALAKNVDSIGIAITEIWDILKTSHRLKSTQSEDFRIVDQGSKVVAAQESADTMTLLLTWVAIIVLIVSWIWIMNVMFAWVAERTKEIWILRAIGIKTKDILNIFLLESVILSIWWWLVWIIIWDITIPTIKYFQFIEVIPSMIWRIGAFGFAVFVWVFFWYYPAFKASKMDPVDALRS</sequence>
<feature type="transmembrane region" description="Helical" evidence="7">
    <location>
        <begin position="357"/>
        <end position="377"/>
    </location>
</feature>
<comment type="caution">
    <text evidence="10">The sequence shown here is derived from an EMBL/GenBank/DDBJ whole genome shotgun (WGS) entry which is preliminary data.</text>
</comment>
<dbReference type="InterPro" id="IPR025857">
    <property type="entry name" value="MacB_PCD"/>
</dbReference>
<dbReference type="Pfam" id="PF02687">
    <property type="entry name" value="FtsX"/>
    <property type="match status" value="1"/>
</dbReference>
<evidence type="ECO:0000313" key="10">
    <source>
        <dbReference type="EMBL" id="EKE26374.1"/>
    </source>
</evidence>
<keyword evidence="2" id="KW-1003">Cell membrane</keyword>
<evidence type="ECO:0000256" key="5">
    <source>
        <dbReference type="ARBA" id="ARBA00023136"/>
    </source>
</evidence>
<organism evidence="10">
    <name type="scientific">uncultured bacterium</name>
    <name type="common">gcode 4</name>
    <dbReference type="NCBI Taxonomy" id="1234023"/>
    <lineage>
        <taxon>Bacteria</taxon>
        <taxon>environmental samples</taxon>
    </lineage>
</organism>
<evidence type="ECO:0000259" key="9">
    <source>
        <dbReference type="Pfam" id="PF12704"/>
    </source>
</evidence>
<dbReference type="PANTHER" id="PTHR30572:SF4">
    <property type="entry name" value="ABC TRANSPORTER PERMEASE YTRF"/>
    <property type="match status" value="1"/>
</dbReference>